<dbReference type="InterPro" id="IPR003781">
    <property type="entry name" value="CoA-bd"/>
</dbReference>
<keyword evidence="1" id="KW-0067">ATP-binding</keyword>
<dbReference type="InterPro" id="IPR013815">
    <property type="entry name" value="ATP_grasp_subdomain_1"/>
</dbReference>
<dbReference type="PANTHER" id="PTHR42793">
    <property type="entry name" value="COA BINDING DOMAIN CONTAINING PROTEIN"/>
    <property type="match status" value="1"/>
</dbReference>
<keyword evidence="5" id="KW-1185">Reference proteome</keyword>
<evidence type="ECO:0000256" key="1">
    <source>
        <dbReference type="PROSITE-ProRule" id="PRU00409"/>
    </source>
</evidence>
<name>A0A542ZQI8_9ACTN</name>
<evidence type="ECO:0000259" key="2">
    <source>
        <dbReference type="PROSITE" id="PS50975"/>
    </source>
</evidence>
<keyword evidence="1" id="KW-0547">Nucleotide-binding</keyword>
<gene>
    <name evidence="4" type="ORF">FB460_0409</name>
</gene>
<dbReference type="EMBL" id="VFOR01000001">
    <property type="protein sequence ID" value="TQL62625.1"/>
    <property type="molecule type" value="Genomic_DNA"/>
</dbReference>
<dbReference type="Gene3D" id="3.40.50.720">
    <property type="entry name" value="NAD(P)-binding Rossmann-like Domain"/>
    <property type="match status" value="1"/>
</dbReference>
<feature type="domain" description="N-acetyltransferase" evidence="3">
    <location>
        <begin position="62"/>
        <end position="216"/>
    </location>
</feature>
<dbReference type="Gene3D" id="3.30.1490.20">
    <property type="entry name" value="ATP-grasp fold, A domain"/>
    <property type="match status" value="1"/>
</dbReference>
<dbReference type="InterPro" id="IPR016102">
    <property type="entry name" value="Succinyl-CoA_synth-like"/>
</dbReference>
<dbReference type="InterPro" id="IPR036291">
    <property type="entry name" value="NAD(P)-bd_dom_sf"/>
</dbReference>
<dbReference type="SUPFAM" id="SSF56059">
    <property type="entry name" value="Glutathione synthetase ATP-binding domain-like"/>
    <property type="match status" value="1"/>
</dbReference>
<dbReference type="Pfam" id="PF13607">
    <property type="entry name" value="Succ_CoA_lig"/>
    <property type="match status" value="1"/>
</dbReference>
<dbReference type="Pfam" id="PF13302">
    <property type="entry name" value="Acetyltransf_3"/>
    <property type="match status" value="1"/>
</dbReference>
<dbReference type="GO" id="GO:0046872">
    <property type="term" value="F:metal ion binding"/>
    <property type="evidence" value="ECO:0007669"/>
    <property type="project" value="InterPro"/>
</dbReference>
<proteinExistence type="predicted"/>
<dbReference type="PROSITE" id="PS50975">
    <property type="entry name" value="ATP_GRASP"/>
    <property type="match status" value="1"/>
</dbReference>
<dbReference type="Gene3D" id="3.40.630.30">
    <property type="match status" value="1"/>
</dbReference>
<dbReference type="PANTHER" id="PTHR42793:SF1">
    <property type="entry name" value="PEPTIDYL-LYSINE N-ACETYLTRANSFERASE PATZ"/>
    <property type="match status" value="1"/>
</dbReference>
<dbReference type="InterPro" id="IPR016181">
    <property type="entry name" value="Acyl_CoA_acyltransferase"/>
</dbReference>
<dbReference type="SUPFAM" id="SSF51735">
    <property type="entry name" value="NAD(P)-binding Rossmann-fold domains"/>
    <property type="match status" value="1"/>
</dbReference>
<feature type="domain" description="ATP-grasp" evidence="2">
    <location>
        <begin position="690"/>
        <end position="904"/>
    </location>
</feature>
<dbReference type="Gene3D" id="3.40.50.261">
    <property type="entry name" value="Succinyl-CoA synthetase domains"/>
    <property type="match status" value="2"/>
</dbReference>
<reference evidence="4 5" key="1">
    <citation type="submission" date="2019-06" db="EMBL/GenBank/DDBJ databases">
        <title>Sequencing the genomes of 1000 actinobacteria strains.</title>
        <authorList>
            <person name="Klenk H.-P."/>
        </authorList>
    </citation>
    <scope>NUCLEOTIDE SEQUENCE [LARGE SCALE GENOMIC DNA]</scope>
    <source>
        <strain evidence="4 5">DSM 8251</strain>
    </source>
</reference>
<comment type="caution">
    <text evidence="4">The sequence shown here is derived from an EMBL/GenBank/DDBJ whole genome shotgun (WGS) entry which is preliminary data.</text>
</comment>
<dbReference type="Pfam" id="PF13380">
    <property type="entry name" value="CoA_binding_2"/>
    <property type="match status" value="1"/>
</dbReference>
<dbReference type="Gene3D" id="3.30.470.20">
    <property type="entry name" value="ATP-grasp fold, B domain"/>
    <property type="match status" value="1"/>
</dbReference>
<dbReference type="InterPro" id="IPR000182">
    <property type="entry name" value="GNAT_dom"/>
</dbReference>
<evidence type="ECO:0000313" key="5">
    <source>
        <dbReference type="Proteomes" id="UP000316196"/>
    </source>
</evidence>
<organism evidence="4 5">
    <name type="scientific">Propioniferax innocua</name>
    <dbReference type="NCBI Taxonomy" id="1753"/>
    <lineage>
        <taxon>Bacteria</taxon>
        <taxon>Bacillati</taxon>
        <taxon>Actinomycetota</taxon>
        <taxon>Actinomycetes</taxon>
        <taxon>Propionibacteriales</taxon>
        <taxon>Propionibacteriaceae</taxon>
        <taxon>Propioniferax</taxon>
    </lineage>
</organism>
<dbReference type="PROSITE" id="PS51186">
    <property type="entry name" value="GNAT"/>
    <property type="match status" value="1"/>
</dbReference>
<dbReference type="GO" id="GO:0016747">
    <property type="term" value="F:acyltransferase activity, transferring groups other than amino-acyl groups"/>
    <property type="evidence" value="ECO:0007669"/>
    <property type="project" value="InterPro"/>
</dbReference>
<protein>
    <submittedName>
        <fullName evidence="4">Acyl-CoA synthetase (NDP forming)</fullName>
    </submittedName>
</protein>
<dbReference type="InterPro" id="IPR032875">
    <property type="entry name" value="Succ_CoA_lig_flav_dom"/>
</dbReference>
<dbReference type="InterPro" id="IPR011761">
    <property type="entry name" value="ATP-grasp"/>
</dbReference>
<sequence length="917" mass="98126">MVPPLGRAERWTWSSWVQPARSQGDPATVPYVTSDDAGPAPEVADYPASWEADVLLSDGGTAHLRPITPEDAERLVDFYARVSPESKYLRFFAPYPVLTDKDVHRFTHVDHDQRVALILMLGDDMIAVGRYDKINDTDAEVAFLVEDSVQGRGVGPILLEHLAEAARESGLSRFVAEVLPQNRRMAQVFAAAGYTVSREFEDGMIMVEFPILPTDTSLEVMLRRERRAEATSVQRLLHPKRIALVSRADDLRPIITSILAGGYHGSVVAVPVDGGEVHGVPTAATVSEAGDIDLMVVSLPLDELPDAVHAAAAQNAFGMVVLHSGEYGFDANREVVALARRHGLRAIGPDALGMINTNPEVSLNASPAPMPRRGRVGVFTQSSSVGVILLATALDQKLGLSTFISSGMRADVTNNDVLHHWLEADDTEICILSLDRIGNPRKFFRIARAVAENKPVILFSPGAADREGYAPGTEHLEQASPEAVDAVFTQAGLIVCHRRLMMFDIAQILVRQPLPGGDRVHVITNGPAMERHSRRVAENEGLTCTGEVIGSRSAPEDYAAAARRALENPEVDSVVVVVVDVFNEVAQAAHDALAEVASESTKPLLGVFADFTDVEADVSGPDGPGGLPTFRGYAEALQALGRIVQYAAWRNSTREPWVEPPLDRVRAHDLVAADLDEHPNGRILPAATGHDLLACAGIDVLARTRVDSLTEATEAAAEAGWPVVLKASASAVRGQPDRASVFRNIDGPEDLAEAWEDLGRLMLDLQMPGTDPENPQLAAAPVVQAMVPPGVSLAIRTREDPAFGPMISVGLAGVASELLGDVTWRVPPLTKDDARDMLASLGVAPKLFGDAGAAGVDIDAVADLLVRVAALADRLPQVAEMVLNPCITGPTGVRVAGAEVRLTPGVDQRDALSRSLH</sequence>
<dbReference type="SUPFAM" id="SSF52210">
    <property type="entry name" value="Succinyl-CoA synthetase domains"/>
    <property type="match status" value="2"/>
</dbReference>
<dbReference type="SUPFAM" id="SSF55729">
    <property type="entry name" value="Acyl-CoA N-acyltransferases (Nat)"/>
    <property type="match status" value="1"/>
</dbReference>
<dbReference type="GO" id="GO:0005524">
    <property type="term" value="F:ATP binding"/>
    <property type="evidence" value="ECO:0007669"/>
    <property type="project" value="UniProtKB-UniRule"/>
</dbReference>
<accession>A0A542ZQI8</accession>
<dbReference type="AlphaFoldDB" id="A0A542ZQI8"/>
<dbReference type="Pfam" id="PF13549">
    <property type="entry name" value="ATP-grasp_5"/>
    <property type="match status" value="1"/>
</dbReference>
<evidence type="ECO:0000313" key="4">
    <source>
        <dbReference type="EMBL" id="TQL62625.1"/>
    </source>
</evidence>
<dbReference type="Proteomes" id="UP000316196">
    <property type="component" value="Unassembled WGS sequence"/>
</dbReference>
<evidence type="ECO:0000259" key="3">
    <source>
        <dbReference type="PROSITE" id="PS51186"/>
    </source>
</evidence>